<comment type="caution">
    <text evidence="1">The sequence shown here is derived from an EMBL/GenBank/DDBJ whole genome shotgun (WGS) entry which is preliminary data.</text>
</comment>
<organism evidence="1 2">
    <name type="scientific">Novosphingobium mangrovi</name>
    <name type="common">ex Hu et al. 2023</name>
    <dbReference type="NCBI Taxonomy" id="2930094"/>
    <lineage>
        <taxon>Bacteria</taxon>
        <taxon>Pseudomonadati</taxon>
        <taxon>Pseudomonadota</taxon>
        <taxon>Alphaproteobacteria</taxon>
        <taxon>Sphingomonadales</taxon>
        <taxon>Sphingomonadaceae</taxon>
        <taxon>Novosphingobium</taxon>
    </lineage>
</organism>
<sequence length="87" mass="9467">RTLPAHSRCFLIRQSDASVVVRLDLSGSPEVLTVLSGRESTVRKLDALRERYGDAPRAWYPALTGQAWPGDGDTAGADEALWIEAAE</sequence>
<dbReference type="EMBL" id="JALHAT010000029">
    <property type="protein sequence ID" value="MCJ1961930.1"/>
    <property type="molecule type" value="Genomic_DNA"/>
</dbReference>
<evidence type="ECO:0000313" key="2">
    <source>
        <dbReference type="Proteomes" id="UP001162802"/>
    </source>
</evidence>
<dbReference type="Proteomes" id="UP001162802">
    <property type="component" value="Unassembled WGS sequence"/>
</dbReference>
<feature type="non-terminal residue" evidence="1">
    <location>
        <position position="1"/>
    </location>
</feature>
<reference evidence="1" key="1">
    <citation type="submission" date="2022-03" db="EMBL/GenBank/DDBJ databases">
        <title>Identification of a novel bacterium isolated from mangrove sediments.</title>
        <authorList>
            <person name="Pan X."/>
        </authorList>
    </citation>
    <scope>NUCLEOTIDE SEQUENCE</scope>
    <source>
        <strain evidence="1">B2637</strain>
    </source>
</reference>
<keyword evidence="2" id="KW-1185">Reference proteome</keyword>
<protein>
    <submittedName>
        <fullName evidence="1">VirB4 family type IV secretion/conjugal transfer ATPase</fullName>
    </submittedName>
</protein>
<evidence type="ECO:0000313" key="1">
    <source>
        <dbReference type="EMBL" id="MCJ1961930.1"/>
    </source>
</evidence>
<accession>A0ABT0AFF9</accession>
<gene>
    <name evidence="1" type="ORF">MTR65_14640</name>
</gene>
<name>A0ABT0AFF9_9SPHN</name>
<proteinExistence type="predicted"/>